<evidence type="ECO:0000313" key="3">
    <source>
        <dbReference type="EMBL" id="MDP9843947.1"/>
    </source>
</evidence>
<evidence type="ECO:0000256" key="1">
    <source>
        <dbReference type="SAM" id="MobiDB-lite"/>
    </source>
</evidence>
<protein>
    <submittedName>
        <fullName evidence="3">Uncharacterized protein</fullName>
    </submittedName>
</protein>
<name>A0ABT9QB01_9ACTN</name>
<accession>A0ABT9QB01</accession>
<proteinExistence type="predicted"/>
<keyword evidence="2" id="KW-0812">Transmembrane</keyword>
<organism evidence="3 4">
    <name type="scientific">Streptosporangium lutulentum</name>
    <dbReference type="NCBI Taxonomy" id="1461250"/>
    <lineage>
        <taxon>Bacteria</taxon>
        <taxon>Bacillati</taxon>
        <taxon>Actinomycetota</taxon>
        <taxon>Actinomycetes</taxon>
        <taxon>Streptosporangiales</taxon>
        <taxon>Streptosporangiaceae</taxon>
        <taxon>Streptosporangium</taxon>
    </lineage>
</organism>
<keyword evidence="2" id="KW-0472">Membrane</keyword>
<dbReference type="EMBL" id="JAUSQU010000001">
    <property type="protein sequence ID" value="MDP9843947.1"/>
    <property type="molecule type" value="Genomic_DNA"/>
</dbReference>
<evidence type="ECO:0000313" key="4">
    <source>
        <dbReference type="Proteomes" id="UP001225356"/>
    </source>
</evidence>
<feature type="transmembrane region" description="Helical" evidence="2">
    <location>
        <begin position="54"/>
        <end position="78"/>
    </location>
</feature>
<dbReference type="RefSeq" id="WP_307558436.1">
    <property type="nucleotide sequence ID" value="NZ_JAUSQU010000001.1"/>
</dbReference>
<keyword evidence="2" id="KW-1133">Transmembrane helix</keyword>
<gene>
    <name evidence="3" type="ORF">J2853_003158</name>
</gene>
<reference evidence="3 4" key="1">
    <citation type="submission" date="2023-07" db="EMBL/GenBank/DDBJ databases">
        <title>Sequencing the genomes of 1000 actinobacteria strains.</title>
        <authorList>
            <person name="Klenk H.-P."/>
        </authorList>
    </citation>
    <scope>NUCLEOTIDE SEQUENCE [LARGE SCALE GENOMIC DNA]</scope>
    <source>
        <strain evidence="3 4">DSM 46740</strain>
    </source>
</reference>
<evidence type="ECO:0000256" key="2">
    <source>
        <dbReference type="SAM" id="Phobius"/>
    </source>
</evidence>
<keyword evidence="4" id="KW-1185">Reference proteome</keyword>
<comment type="caution">
    <text evidence="3">The sequence shown here is derived from an EMBL/GenBank/DDBJ whole genome shotgun (WGS) entry which is preliminary data.</text>
</comment>
<feature type="compositionally biased region" description="Basic and acidic residues" evidence="1">
    <location>
        <begin position="381"/>
        <end position="397"/>
    </location>
</feature>
<dbReference type="Proteomes" id="UP001225356">
    <property type="component" value="Unassembled WGS sequence"/>
</dbReference>
<feature type="region of interest" description="Disordered" evidence="1">
    <location>
        <begin position="378"/>
        <end position="397"/>
    </location>
</feature>
<sequence>MSKIDRMMSAIDPAAGSAEPRLSQGVYDLLEEIVATPPARRRLSWLPVAGRRRLAWGWALGTATATIAVVMAVVTLVVNLATVPILVPAPVLVPAGRNDALLRLADQVVQLPDDSGVYWLRPLLNNGLIRVQAGGERFNVLSSTRIDLWQPRDPRDPVQVESREQFTRPATPADERTWRAVGSPATVQKVCTPGTRVQDCKQIRLHTTSSKCVYTRATEPGGVLDDRRLGELTLTDLAALPDDAVRLQEKLRTYWKASQDGDSYEEFLSRASALLELPVKPPVRAAALRLLAALPTTTVGGSATDPLGRSGIGVTFVKSEGFSAQFGADDEVAERYSTILDPQTGTILAHTSSAAESAEGIEKGTAMYYQAWAPEAGWTSERPERPHGCRLSDRPIP</sequence>